<comment type="caution">
    <text evidence="1">The sequence shown here is derived from an EMBL/GenBank/DDBJ whole genome shotgun (WGS) entry which is preliminary data.</text>
</comment>
<name>A0A1V1PFD6_9BACT</name>
<proteinExistence type="predicted"/>
<reference evidence="2" key="1">
    <citation type="submission" date="2012-11" db="EMBL/GenBank/DDBJ databases">
        <authorList>
            <person name="Lucero-Rivera Y.E."/>
            <person name="Tovar-Ramirez D."/>
        </authorList>
    </citation>
    <scope>NUCLEOTIDE SEQUENCE [LARGE SCALE GENOMIC DNA]</scope>
    <source>
        <strain evidence="2">Araruama</strain>
    </source>
</reference>
<sequence length="136" mass="15868">MLKKRIILTIIFIFTSIPPVYSAGGKVTIHNARFVYSLKYRSKDQEHVINFDPQNEGGAYRLKGKRNFEILEVYVNEYGKEKICKCGDDALFRWRTRHPVDVSYKSEYEGFDGMTIDITGTLDRQFKEIQCPCVMK</sequence>
<evidence type="ECO:0000313" key="1">
    <source>
        <dbReference type="EMBL" id="ETR73488.1"/>
    </source>
</evidence>
<dbReference type="Proteomes" id="UP000189670">
    <property type="component" value="Unassembled WGS sequence"/>
</dbReference>
<protein>
    <submittedName>
        <fullName evidence="1">Uncharacterized protein</fullName>
    </submittedName>
</protein>
<organism evidence="1 2">
    <name type="scientific">Candidatus Magnetoglobus multicellularis str. Araruama</name>
    <dbReference type="NCBI Taxonomy" id="890399"/>
    <lineage>
        <taxon>Bacteria</taxon>
        <taxon>Pseudomonadati</taxon>
        <taxon>Thermodesulfobacteriota</taxon>
        <taxon>Desulfobacteria</taxon>
        <taxon>Desulfobacterales</taxon>
        <taxon>Desulfobacteraceae</taxon>
        <taxon>Candidatus Magnetoglobus</taxon>
    </lineage>
</organism>
<evidence type="ECO:0000313" key="2">
    <source>
        <dbReference type="Proteomes" id="UP000189670"/>
    </source>
</evidence>
<dbReference type="AlphaFoldDB" id="A0A1V1PFD6"/>
<gene>
    <name evidence="1" type="ORF">OMM_06893</name>
</gene>
<dbReference type="EMBL" id="ATBP01000056">
    <property type="protein sequence ID" value="ETR73488.1"/>
    <property type="molecule type" value="Genomic_DNA"/>
</dbReference>
<accession>A0A1V1PFD6</accession>